<protein>
    <submittedName>
        <fullName evidence="2">Uncharacterized protein</fullName>
    </submittedName>
</protein>
<reference evidence="2" key="2">
    <citation type="submission" date="2022-01" db="EMBL/GenBank/DDBJ databases">
        <authorList>
            <person name="Yamashiro T."/>
            <person name="Shiraishi A."/>
            <person name="Satake H."/>
            <person name="Nakayama K."/>
        </authorList>
    </citation>
    <scope>NUCLEOTIDE SEQUENCE</scope>
</reference>
<feature type="compositionally biased region" description="Basic and acidic residues" evidence="1">
    <location>
        <begin position="250"/>
        <end position="282"/>
    </location>
</feature>
<reference evidence="2" key="1">
    <citation type="journal article" date="2022" name="Int. J. Mol. Sci.">
        <title>Draft Genome of Tanacetum Coccineum: Genomic Comparison of Closely Related Tanacetum-Family Plants.</title>
        <authorList>
            <person name="Yamashiro T."/>
            <person name="Shiraishi A."/>
            <person name="Nakayama K."/>
            <person name="Satake H."/>
        </authorList>
    </citation>
    <scope>NUCLEOTIDE SEQUENCE</scope>
</reference>
<evidence type="ECO:0000313" key="3">
    <source>
        <dbReference type="Proteomes" id="UP001151760"/>
    </source>
</evidence>
<comment type="caution">
    <text evidence="2">The sequence shown here is derived from an EMBL/GenBank/DDBJ whole genome shotgun (WGS) entry which is preliminary data.</text>
</comment>
<proteinExistence type="predicted"/>
<sequence>MTHGDNPSSLNPTIDSYFNHYKGTFVNGFCTAFKNKNVILSLDIEETRFSETQLPPANLIAAFPLGTLIGQLCTICIKTIGSGYEFGVKKLLKNHGRRQFEIAIHGVNKIKLFRDRLNDAAMCLTKCTGPKKQETLELGIEGLRGHVTFVMLGKSGRDYLFLGGASFSIKIIDYSSPFSGATTFTAVREAAKGFSGKQSDTFLTGTCMNQFRIEVDLRDDSAHTFVVMLDEMAKELTKSSTKALLDGLDEVSKQEKGKKDSNPEEHAVEKVPDATHPNEHAE</sequence>
<organism evidence="2 3">
    <name type="scientific">Tanacetum coccineum</name>
    <dbReference type="NCBI Taxonomy" id="301880"/>
    <lineage>
        <taxon>Eukaryota</taxon>
        <taxon>Viridiplantae</taxon>
        <taxon>Streptophyta</taxon>
        <taxon>Embryophyta</taxon>
        <taxon>Tracheophyta</taxon>
        <taxon>Spermatophyta</taxon>
        <taxon>Magnoliopsida</taxon>
        <taxon>eudicotyledons</taxon>
        <taxon>Gunneridae</taxon>
        <taxon>Pentapetalae</taxon>
        <taxon>asterids</taxon>
        <taxon>campanulids</taxon>
        <taxon>Asterales</taxon>
        <taxon>Asteraceae</taxon>
        <taxon>Asteroideae</taxon>
        <taxon>Anthemideae</taxon>
        <taxon>Anthemidinae</taxon>
        <taxon>Tanacetum</taxon>
    </lineage>
</organism>
<dbReference type="EMBL" id="BQNB010013341">
    <property type="protein sequence ID" value="GJT14779.1"/>
    <property type="molecule type" value="Genomic_DNA"/>
</dbReference>
<gene>
    <name evidence="2" type="ORF">Tco_0873485</name>
</gene>
<accession>A0ABQ5BKN2</accession>
<keyword evidence="3" id="KW-1185">Reference proteome</keyword>
<evidence type="ECO:0000256" key="1">
    <source>
        <dbReference type="SAM" id="MobiDB-lite"/>
    </source>
</evidence>
<feature type="region of interest" description="Disordered" evidence="1">
    <location>
        <begin position="247"/>
        <end position="282"/>
    </location>
</feature>
<evidence type="ECO:0000313" key="2">
    <source>
        <dbReference type="EMBL" id="GJT14779.1"/>
    </source>
</evidence>
<name>A0ABQ5BKN2_9ASTR</name>
<dbReference type="Proteomes" id="UP001151760">
    <property type="component" value="Unassembled WGS sequence"/>
</dbReference>